<dbReference type="PANTHER" id="PTHR34183:SF1">
    <property type="entry name" value="ENDOLYTIC PEPTIDOGLYCAN TRANSGLYCOSYLASE RLPA"/>
    <property type="match status" value="1"/>
</dbReference>
<evidence type="ECO:0000313" key="7">
    <source>
        <dbReference type="EMBL" id="NPD92432.1"/>
    </source>
</evidence>
<dbReference type="Pfam" id="PF03330">
    <property type="entry name" value="DPBB_1"/>
    <property type="match status" value="1"/>
</dbReference>
<evidence type="ECO:0000256" key="5">
    <source>
        <dbReference type="SAM" id="MobiDB-lite"/>
    </source>
</evidence>
<feature type="domain" description="RlpA-like protein double-psi beta-barrel" evidence="6">
    <location>
        <begin position="27"/>
        <end position="113"/>
    </location>
</feature>
<dbReference type="InterPro" id="IPR012997">
    <property type="entry name" value="RplA"/>
</dbReference>
<evidence type="ECO:0000256" key="4">
    <source>
        <dbReference type="RuleBase" id="RU003495"/>
    </source>
</evidence>
<dbReference type="Gene3D" id="2.40.40.10">
    <property type="entry name" value="RlpA-like domain"/>
    <property type="match status" value="1"/>
</dbReference>
<dbReference type="InterPro" id="IPR036908">
    <property type="entry name" value="RlpA-like_sf"/>
</dbReference>
<evidence type="ECO:0000313" key="8">
    <source>
        <dbReference type="Proteomes" id="UP000714420"/>
    </source>
</evidence>
<dbReference type="EC" id="4.2.2.-" evidence="3"/>
<name>A0ABX2APF6_9BACT</name>
<evidence type="ECO:0000256" key="3">
    <source>
        <dbReference type="HAMAP-Rule" id="MF_02071"/>
    </source>
</evidence>
<reference evidence="7 8" key="1">
    <citation type="submission" date="2020-05" db="EMBL/GenBank/DDBJ databases">
        <title>Distinct polysaccharide utilization as determinants for interspecies competition between intestinal Prevotella spp.</title>
        <authorList>
            <person name="Galvez E.J.C."/>
            <person name="Iljazovic A."/>
            <person name="Strowig T."/>
        </authorList>
    </citation>
    <scope>NUCLEOTIDE SEQUENCE [LARGE SCALE GENOMIC DNA]</scope>
    <source>
        <strain evidence="7 8">PMUR</strain>
    </source>
</reference>
<evidence type="ECO:0000256" key="1">
    <source>
        <dbReference type="ARBA" id="ARBA00023239"/>
    </source>
</evidence>
<sequence>MNIKSLIVLFLLPMVGFTSLEAQKLQRGKASYYSKKATGARTSSGERLHHDSLTCAHRTYPFGTMLKVTNLQNGKTVTVRVTDRGPFGRGRIIDLSWGAAKMLGMLSQGVVTVIVEKADETIIPFKPEDIITLPEFDYGTNEDNKDGLHPAWREMKRVVKEEKDQKTQPTTEKRKQTATTRQTQENKQPQEKNTDIKKSPKQK</sequence>
<comment type="caution">
    <text evidence="7">The sequence shown here is derived from an EMBL/GenBank/DDBJ whole genome shotgun (WGS) entry which is preliminary data.</text>
</comment>
<dbReference type="Proteomes" id="UP000714420">
    <property type="component" value="Unassembled WGS sequence"/>
</dbReference>
<evidence type="ECO:0000259" key="6">
    <source>
        <dbReference type="Pfam" id="PF03330"/>
    </source>
</evidence>
<dbReference type="HAMAP" id="MF_02071">
    <property type="entry name" value="RlpA"/>
    <property type="match status" value="1"/>
</dbReference>
<protein>
    <recommendedName>
        <fullName evidence="3">Probable endolytic peptidoglycan transglycosylase RlpA</fullName>
        <ecNumber evidence="3">4.2.2.-</ecNumber>
    </recommendedName>
</protein>
<dbReference type="EMBL" id="JABKKF010000008">
    <property type="protein sequence ID" value="NPD92432.1"/>
    <property type="molecule type" value="Genomic_DNA"/>
</dbReference>
<dbReference type="PANTHER" id="PTHR34183">
    <property type="entry name" value="ENDOLYTIC PEPTIDOGLYCAN TRANSGLYCOSYLASE RLPA"/>
    <property type="match status" value="1"/>
</dbReference>
<dbReference type="InterPro" id="IPR034718">
    <property type="entry name" value="RlpA"/>
</dbReference>
<keyword evidence="8" id="KW-1185">Reference proteome</keyword>
<feature type="compositionally biased region" description="Basic and acidic residues" evidence="5">
    <location>
        <begin position="153"/>
        <end position="175"/>
    </location>
</feature>
<organism evidence="7 8">
    <name type="scientific">Xylanibacter muris</name>
    <dbReference type="NCBI Taxonomy" id="2736290"/>
    <lineage>
        <taxon>Bacteria</taxon>
        <taxon>Pseudomonadati</taxon>
        <taxon>Bacteroidota</taxon>
        <taxon>Bacteroidia</taxon>
        <taxon>Bacteroidales</taxon>
        <taxon>Prevotellaceae</taxon>
        <taxon>Xylanibacter</taxon>
    </lineage>
</organism>
<feature type="compositionally biased region" description="Basic and acidic residues" evidence="5">
    <location>
        <begin position="188"/>
        <end position="203"/>
    </location>
</feature>
<dbReference type="CDD" id="cd22268">
    <property type="entry name" value="DPBB_RlpA-like"/>
    <property type="match status" value="1"/>
</dbReference>
<dbReference type="InterPro" id="IPR009009">
    <property type="entry name" value="RlpA-like_DPBB"/>
</dbReference>
<gene>
    <name evidence="3" type="primary">rlpA</name>
    <name evidence="7" type="ORF">HPS56_08765</name>
</gene>
<evidence type="ECO:0000256" key="2">
    <source>
        <dbReference type="ARBA" id="ARBA00023316"/>
    </source>
</evidence>
<comment type="function">
    <text evidence="3">Lytic transglycosylase with a strong preference for naked glycan strands that lack stem peptides.</text>
</comment>
<feature type="region of interest" description="Disordered" evidence="5">
    <location>
        <begin position="153"/>
        <end position="203"/>
    </location>
</feature>
<keyword evidence="1 3" id="KW-0456">Lyase</keyword>
<dbReference type="NCBIfam" id="TIGR00413">
    <property type="entry name" value="rlpA"/>
    <property type="match status" value="1"/>
</dbReference>
<proteinExistence type="inferred from homology"/>
<accession>A0ABX2APF6</accession>
<keyword evidence="2 3" id="KW-0961">Cell wall biogenesis/degradation</keyword>
<dbReference type="SUPFAM" id="SSF50685">
    <property type="entry name" value="Barwin-like endoglucanases"/>
    <property type="match status" value="1"/>
</dbReference>
<comment type="similarity">
    <text evidence="3 4">Belongs to the RlpA family.</text>
</comment>